<evidence type="ECO:0000259" key="1">
    <source>
        <dbReference type="Pfam" id="PF06114"/>
    </source>
</evidence>
<dbReference type="RefSeq" id="WP_349118419.1">
    <property type="nucleotide sequence ID" value="NZ_JBBMFM010000077.1"/>
</dbReference>
<dbReference type="Pfam" id="PF06114">
    <property type="entry name" value="Peptidase_M78"/>
    <property type="match status" value="1"/>
</dbReference>
<feature type="domain" description="IrrE N-terminal-like" evidence="1">
    <location>
        <begin position="75"/>
        <end position="141"/>
    </location>
</feature>
<reference evidence="2 3" key="1">
    <citation type="submission" date="2024-03" db="EMBL/GenBank/DDBJ databases">
        <title>Human intestinal bacterial collection.</title>
        <authorList>
            <person name="Pauvert C."/>
            <person name="Hitch T.C.A."/>
            <person name="Clavel T."/>
        </authorList>
    </citation>
    <scope>NUCLEOTIDE SEQUENCE [LARGE SCALE GENOMIC DNA]</scope>
    <source>
        <strain evidence="2 3">CLA-SR-H021</strain>
    </source>
</reference>
<dbReference type="Proteomes" id="UP001454086">
    <property type="component" value="Unassembled WGS sequence"/>
</dbReference>
<dbReference type="EMBL" id="JBBMFM010000077">
    <property type="protein sequence ID" value="MEQ2426866.1"/>
    <property type="molecule type" value="Genomic_DNA"/>
</dbReference>
<dbReference type="InterPro" id="IPR010359">
    <property type="entry name" value="IrrE_HExxH"/>
</dbReference>
<gene>
    <name evidence="2" type="ORF">WMQ36_17990</name>
</gene>
<dbReference type="Gene3D" id="1.10.10.2910">
    <property type="match status" value="1"/>
</dbReference>
<name>A0ABV1D906_9FIRM</name>
<sequence>MEQCDFFRIILNAYETCGIRSFPIDCIEVIKRLKIPLFKYSELSAKKERECYRVSNDAFKLKGKIYYNDAFPYIYRQRFTLMHEVGHILLGHVGDTKENDDEADDFASHFLAPRIMIHKYGYRDAEQLHDAFGLSYKASNKALISYKEWFRNISYSATGKPTEPELQLEHIFFPEVELIPILQGIVQPAKECYVDEDYEETNEHSDFMKFLSRWRKDCGFRLAEDKWLYGNDL</sequence>
<evidence type="ECO:0000313" key="3">
    <source>
        <dbReference type="Proteomes" id="UP001454086"/>
    </source>
</evidence>
<evidence type="ECO:0000313" key="2">
    <source>
        <dbReference type="EMBL" id="MEQ2426866.1"/>
    </source>
</evidence>
<organism evidence="2 3">
    <name type="scientific">Enterocloster hominis</name>
    <name type="common">ex Hitch et al. 2024</name>
    <dbReference type="NCBI Taxonomy" id="1917870"/>
    <lineage>
        <taxon>Bacteria</taxon>
        <taxon>Bacillati</taxon>
        <taxon>Bacillota</taxon>
        <taxon>Clostridia</taxon>
        <taxon>Lachnospirales</taxon>
        <taxon>Lachnospiraceae</taxon>
        <taxon>Enterocloster</taxon>
    </lineage>
</organism>
<proteinExistence type="predicted"/>
<accession>A0ABV1D906</accession>
<protein>
    <submittedName>
        <fullName evidence="2">ImmA/IrrE family metallo-endopeptidase</fullName>
    </submittedName>
</protein>
<keyword evidence="3" id="KW-1185">Reference proteome</keyword>
<comment type="caution">
    <text evidence="2">The sequence shown here is derived from an EMBL/GenBank/DDBJ whole genome shotgun (WGS) entry which is preliminary data.</text>
</comment>